<reference evidence="2 3" key="1">
    <citation type="submission" date="2024-08" db="EMBL/GenBank/DDBJ databases">
        <title>Gnathostoma spinigerum genome.</title>
        <authorList>
            <person name="Gonzalez-Bertolin B."/>
            <person name="Monzon S."/>
            <person name="Zaballos A."/>
            <person name="Jimenez P."/>
            <person name="Dekumyoy P."/>
            <person name="Varona S."/>
            <person name="Cuesta I."/>
            <person name="Sumanam S."/>
            <person name="Adisakwattana P."/>
            <person name="Gasser R.B."/>
            <person name="Hernandez-Gonzalez A."/>
            <person name="Young N.D."/>
            <person name="Perteguer M.J."/>
        </authorList>
    </citation>
    <scope>NUCLEOTIDE SEQUENCE [LARGE SCALE GENOMIC DNA]</scope>
    <source>
        <strain evidence="2">AL3</strain>
        <tissue evidence="2">Liver</tissue>
    </source>
</reference>
<dbReference type="Gene3D" id="6.20.200.20">
    <property type="match status" value="2"/>
</dbReference>
<dbReference type="Pfam" id="PF23334">
    <property type="entry name" value="VWC2L_2nd"/>
    <property type="match status" value="1"/>
</dbReference>
<accession>A0ABD6EDQ6</accession>
<comment type="caution">
    <text evidence="2">The sequence shown here is derived from an EMBL/GenBank/DDBJ whole genome shotgun (WGS) entry which is preliminary data.</text>
</comment>
<dbReference type="InterPro" id="IPR001007">
    <property type="entry name" value="VWF_dom"/>
</dbReference>
<dbReference type="PANTHER" id="PTHR46439:SF1">
    <property type="entry name" value="CYSTEINE-RICH MOTOR NEURON 1 PROTEIN"/>
    <property type="match status" value="1"/>
</dbReference>
<sequence length="326" mass="36197">MWPEKCLKAKCEMVYLQKCPEDSQRMIPLPPPGECCAPPAECHCDLQKCDPFIPICEEGMERVLIKEGTSEPGHCCDQFECRRPEVQCEGIHCEDIDDSLEVCPSDSIKATSYVPEGHCCPIHPGCRCRASICFPAQCPQGQKVIVLQKGNGTPGRCCDQFICEEGDDSLSKEAKKCPYKGKMYDDGEVWHSNSCEQCKCKGGIALCSKMTCAYPPAQCTWVSVPEHECCPVCFGCLVDGVRRTVNESWQKDDCTSCSCGPDGVHFCQKHMCQVHCDHPRKVPGQCCPICDGLSISSLFQKHNSREGLNAKFDTPAENDIFSFQRI</sequence>
<name>A0ABD6EDQ6_9BILA</name>
<organism evidence="2 3">
    <name type="scientific">Gnathostoma spinigerum</name>
    <dbReference type="NCBI Taxonomy" id="75299"/>
    <lineage>
        <taxon>Eukaryota</taxon>
        <taxon>Metazoa</taxon>
        <taxon>Ecdysozoa</taxon>
        <taxon>Nematoda</taxon>
        <taxon>Chromadorea</taxon>
        <taxon>Rhabditida</taxon>
        <taxon>Spirurina</taxon>
        <taxon>Gnathostomatomorpha</taxon>
        <taxon>Gnathostomatoidea</taxon>
        <taxon>Gnathostomatidae</taxon>
        <taxon>Gnathostoma</taxon>
    </lineage>
</organism>
<dbReference type="EMBL" id="JBGFUD010000660">
    <property type="protein sequence ID" value="MFH4974983.1"/>
    <property type="molecule type" value="Genomic_DNA"/>
</dbReference>
<evidence type="ECO:0000313" key="2">
    <source>
        <dbReference type="EMBL" id="MFH4974983.1"/>
    </source>
</evidence>
<feature type="domain" description="VWFC" evidence="1">
    <location>
        <begin position="175"/>
        <end position="234"/>
    </location>
</feature>
<proteinExistence type="predicted"/>
<protein>
    <recommendedName>
        <fullName evidence="1">VWFC domain-containing protein</fullName>
    </recommendedName>
</protein>
<dbReference type="Proteomes" id="UP001608902">
    <property type="component" value="Unassembled WGS sequence"/>
</dbReference>
<evidence type="ECO:0000259" key="1">
    <source>
        <dbReference type="PROSITE" id="PS50184"/>
    </source>
</evidence>
<feature type="domain" description="VWFC" evidence="1">
    <location>
        <begin position="236"/>
        <end position="291"/>
    </location>
</feature>
<dbReference type="PANTHER" id="PTHR46439">
    <property type="entry name" value="CYSTEINE-RICH MOTOR NEURON 1 PROTEIN"/>
    <property type="match status" value="1"/>
</dbReference>
<dbReference type="PROSITE" id="PS50184">
    <property type="entry name" value="VWFC_2"/>
    <property type="match status" value="2"/>
</dbReference>
<evidence type="ECO:0000313" key="3">
    <source>
        <dbReference type="Proteomes" id="UP001608902"/>
    </source>
</evidence>
<dbReference type="SUPFAM" id="SSF57603">
    <property type="entry name" value="FnI-like domain"/>
    <property type="match status" value="2"/>
</dbReference>
<gene>
    <name evidence="2" type="ORF">AB6A40_001692</name>
</gene>
<dbReference type="Pfam" id="PF00093">
    <property type="entry name" value="VWC"/>
    <property type="match status" value="1"/>
</dbReference>
<keyword evidence="3" id="KW-1185">Reference proteome</keyword>
<dbReference type="InterPro" id="IPR052624">
    <property type="entry name" value="CRIM1"/>
</dbReference>
<dbReference type="PROSITE" id="PS01208">
    <property type="entry name" value="VWFC_1"/>
    <property type="match status" value="2"/>
</dbReference>
<dbReference type="AlphaFoldDB" id="A0ABD6EDQ6"/>
<dbReference type="SMART" id="SM00214">
    <property type="entry name" value="VWC"/>
    <property type="match status" value="2"/>
</dbReference>